<dbReference type="EMBL" id="HBIZ01012623">
    <property type="protein sequence ID" value="CAE0755003.1"/>
    <property type="molecule type" value="Transcribed_RNA"/>
</dbReference>
<organism evidence="2">
    <name type="scientific">Chrysotila carterae</name>
    <name type="common">Marine alga</name>
    <name type="synonym">Syracosphaera carterae</name>
    <dbReference type="NCBI Taxonomy" id="13221"/>
    <lineage>
        <taxon>Eukaryota</taxon>
        <taxon>Haptista</taxon>
        <taxon>Haptophyta</taxon>
        <taxon>Prymnesiophyceae</taxon>
        <taxon>Isochrysidales</taxon>
        <taxon>Isochrysidaceae</taxon>
        <taxon>Chrysotila</taxon>
    </lineage>
</organism>
<feature type="region of interest" description="Disordered" evidence="1">
    <location>
        <begin position="112"/>
        <end position="136"/>
    </location>
</feature>
<name>A0A7S4B5L0_CHRCT</name>
<dbReference type="AlphaFoldDB" id="A0A7S4B5L0"/>
<reference evidence="2" key="1">
    <citation type="submission" date="2021-01" db="EMBL/GenBank/DDBJ databases">
        <authorList>
            <person name="Corre E."/>
            <person name="Pelletier E."/>
            <person name="Niang G."/>
            <person name="Scheremetjew M."/>
            <person name="Finn R."/>
            <person name="Kale V."/>
            <person name="Holt S."/>
            <person name="Cochrane G."/>
            <person name="Meng A."/>
            <person name="Brown T."/>
            <person name="Cohen L."/>
        </authorList>
    </citation>
    <scope>NUCLEOTIDE SEQUENCE</scope>
    <source>
        <strain evidence="2">CCMP645</strain>
    </source>
</reference>
<evidence type="ECO:0000256" key="1">
    <source>
        <dbReference type="SAM" id="MobiDB-lite"/>
    </source>
</evidence>
<sequence length="136" mass="14570">MYLTSCAPIPRDASRRTIAQVVKIRSLHQIRERASQTFASRTPSPYRSYCSSRTSAMTCAGWAPEKATGRPPFADETTKCGTPLTPCLDQLRALLSTCSRNSSDASIADAALPSSPADVAHSTSAPCRDKSFASSK</sequence>
<evidence type="ECO:0000313" key="2">
    <source>
        <dbReference type="EMBL" id="CAE0755003.1"/>
    </source>
</evidence>
<gene>
    <name evidence="2" type="ORF">PCAR00345_LOCUS7590</name>
</gene>
<feature type="compositionally biased region" description="Basic and acidic residues" evidence="1">
    <location>
        <begin position="127"/>
        <end position="136"/>
    </location>
</feature>
<proteinExistence type="predicted"/>
<protein>
    <submittedName>
        <fullName evidence="2">Uncharacterized protein</fullName>
    </submittedName>
</protein>
<accession>A0A7S4B5L0</accession>